<dbReference type="InterPro" id="IPR019497">
    <property type="entry name" value="Sorting_nexin_WASP-bd-dom"/>
</dbReference>
<dbReference type="Gene3D" id="1.20.1270.60">
    <property type="entry name" value="Arfaptin homology (AH) domain/BAR domain"/>
    <property type="match status" value="1"/>
</dbReference>
<evidence type="ECO:0000256" key="4">
    <source>
        <dbReference type="ARBA" id="ARBA00023136"/>
    </source>
</evidence>
<keyword evidence="5" id="KW-0968">Cytoplasmic vesicle</keyword>
<comment type="similarity">
    <text evidence="2">Belongs to the sorting nexin family.</text>
</comment>
<evidence type="ECO:0000259" key="8">
    <source>
        <dbReference type="PROSITE" id="PS50002"/>
    </source>
</evidence>
<protein>
    <recommendedName>
        <fullName evidence="12">Sorting nexin</fullName>
    </recommendedName>
</protein>
<dbReference type="GO" id="GO:0035091">
    <property type="term" value="F:phosphatidylinositol binding"/>
    <property type="evidence" value="ECO:0007669"/>
    <property type="project" value="InterPro"/>
</dbReference>
<reference evidence="10" key="1">
    <citation type="journal article" date="2023" name="Mol. Biol. Evol.">
        <title>Third-Generation Sequencing Reveals the Adaptive Role of the Epigenome in Three Deep-Sea Polychaetes.</title>
        <authorList>
            <person name="Perez M."/>
            <person name="Aroh O."/>
            <person name="Sun Y."/>
            <person name="Lan Y."/>
            <person name="Juniper S.K."/>
            <person name="Young C.R."/>
            <person name="Angers B."/>
            <person name="Qian P.Y."/>
        </authorList>
    </citation>
    <scope>NUCLEOTIDE SEQUENCE</scope>
    <source>
        <strain evidence="10">R07B-5</strain>
    </source>
</reference>
<dbReference type="PANTHER" id="PTHR45827:SF1">
    <property type="entry name" value="SORTING NEXIN"/>
    <property type="match status" value="1"/>
</dbReference>
<evidence type="ECO:0000256" key="2">
    <source>
        <dbReference type="ARBA" id="ARBA00010883"/>
    </source>
</evidence>
<evidence type="ECO:0000256" key="7">
    <source>
        <dbReference type="SAM" id="MobiDB-lite"/>
    </source>
</evidence>
<dbReference type="SMART" id="SM00326">
    <property type="entry name" value="SH3"/>
    <property type="match status" value="1"/>
</dbReference>
<gene>
    <name evidence="10" type="ORF">NP493_1991g00006</name>
</gene>
<dbReference type="EMBL" id="JAODUO010001990">
    <property type="protein sequence ID" value="KAK2156217.1"/>
    <property type="molecule type" value="Genomic_DNA"/>
</dbReference>
<dbReference type="PANTHER" id="PTHR45827">
    <property type="entry name" value="SORTING NEXIN"/>
    <property type="match status" value="1"/>
</dbReference>
<evidence type="ECO:0000313" key="11">
    <source>
        <dbReference type="Proteomes" id="UP001209878"/>
    </source>
</evidence>
<evidence type="ECO:0000313" key="10">
    <source>
        <dbReference type="EMBL" id="KAK2156217.1"/>
    </source>
</evidence>
<dbReference type="InterPro" id="IPR027267">
    <property type="entry name" value="AH/BAR_dom_sf"/>
</dbReference>
<dbReference type="PROSITE" id="PS50002">
    <property type="entry name" value="SH3"/>
    <property type="match status" value="1"/>
</dbReference>
<evidence type="ECO:0000256" key="5">
    <source>
        <dbReference type="ARBA" id="ARBA00023329"/>
    </source>
</evidence>
<dbReference type="GO" id="GO:0006897">
    <property type="term" value="P:endocytosis"/>
    <property type="evidence" value="ECO:0007669"/>
    <property type="project" value="TreeGrafter"/>
</dbReference>
<dbReference type="Pfam" id="PF14604">
    <property type="entry name" value="SH3_9"/>
    <property type="match status" value="1"/>
</dbReference>
<dbReference type="AlphaFoldDB" id="A0AAD9N3X0"/>
<feature type="region of interest" description="Disordered" evidence="7">
    <location>
        <begin position="71"/>
        <end position="186"/>
    </location>
</feature>
<feature type="domain" description="SH3" evidence="8">
    <location>
        <begin position="10"/>
        <end position="71"/>
    </location>
</feature>
<dbReference type="InterPro" id="IPR036871">
    <property type="entry name" value="PX_dom_sf"/>
</dbReference>
<keyword evidence="11" id="KW-1185">Reference proteome</keyword>
<dbReference type="SMART" id="SM00312">
    <property type="entry name" value="PX"/>
    <property type="match status" value="1"/>
</dbReference>
<feature type="compositionally biased region" description="Pro residues" evidence="7">
    <location>
        <begin position="104"/>
        <end position="113"/>
    </location>
</feature>
<accession>A0AAD9N3X0</accession>
<organism evidence="10 11">
    <name type="scientific">Ridgeia piscesae</name>
    <name type="common">Tubeworm</name>
    <dbReference type="NCBI Taxonomy" id="27915"/>
    <lineage>
        <taxon>Eukaryota</taxon>
        <taxon>Metazoa</taxon>
        <taxon>Spiralia</taxon>
        <taxon>Lophotrochozoa</taxon>
        <taxon>Annelida</taxon>
        <taxon>Polychaeta</taxon>
        <taxon>Sedentaria</taxon>
        <taxon>Canalipalpata</taxon>
        <taxon>Sabellida</taxon>
        <taxon>Siboglinidae</taxon>
        <taxon>Ridgeia</taxon>
    </lineage>
</organism>
<evidence type="ECO:0008006" key="12">
    <source>
        <dbReference type="Google" id="ProtNLM"/>
    </source>
</evidence>
<dbReference type="PROSITE" id="PS50195">
    <property type="entry name" value="PX"/>
    <property type="match status" value="1"/>
</dbReference>
<dbReference type="GO" id="GO:0005886">
    <property type="term" value="C:plasma membrane"/>
    <property type="evidence" value="ECO:0007669"/>
    <property type="project" value="TreeGrafter"/>
</dbReference>
<keyword evidence="3 6" id="KW-0728">SH3 domain</keyword>
<sequence length="569" mass="65135">MVVYLFKRTVLCLQARALFEFSSGAEGELSFGDGEILTITRQDIGDGWWEAVNCQGQKGLVPEAYLEITSFPEPSIPPPPPPEVVRQSWSQPQQHDIPEQKVPPARPYQPPLGGPVVKPAQANHNDTDRDPVTKQESYDDWDDDDWDDDDDDDDSSVNTEMSDQQRGGGGKSQARQRSGSDAHNKYGTVRKFGRFSGFAKQGGEAYLFDTTLTPPVDSSLIVTVMETADGPCWQYPADPYTCEIKSPKKESKYHGMKSFIAYQLTPTFNNIQVSRRYKHFDWLHDRLEEKFTTLAIPPLPDKQVTGRYEEDFISQRMQQLRQWIERMCLHPVVSQSEVFKHFMSVTEEKKWKAGKRRAEKDEYRGARFFLTVACPSTPPDPKKLEMEMDRFGRFIKCMDDSVRQVSTIGEQNIKRRRGPFRKDFQKLGGGLVSLAKSFEFDERPAAQNLTRAIEQTGNTYEEIAQMIQDQPKVDMYPLLEGLHEYKGLLSTFPEILSVHRTATQKIQEQGGRLEDLEMSTAQARADIIAYATLAEMNHFQQSRVADFKRMMQEYLQEQINFYQQVGGNL</sequence>
<evidence type="ECO:0000256" key="3">
    <source>
        <dbReference type="ARBA" id="ARBA00022443"/>
    </source>
</evidence>
<dbReference type="Gene3D" id="2.30.30.40">
    <property type="entry name" value="SH3 Domains"/>
    <property type="match status" value="1"/>
</dbReference>
<feature type="compositionally biased region" description="Acidic residues" evidence="7">
    <location>
        <begin position="138"/>
        <end position="155"/>
    </location>
</feature>
<evidence type="ECO:0000256" key="1">
    <source>
        <dbReference type="ARBA" id="ARBA00004156"/>
    </source>
</evidence>
<dbReference type="FunFam" id="3.30.1520.10:FF:000004">
    <property type="entry name" value="Sorting nexin"/>
    <property type="match status" value="1"/>
</dbReference>
<name>A0AAD9N3X0_RIDPI</name>
<dbReference type="Gene3D" id="3.30.1520.10">
    <property type="entry name" value="Phox-like domain"/>
    <property type="match status" value="1"/>
</dbReference>
<dbReference type="SUPFAM" id="SSF50044">
    <property type="entry name" value="SH3-domain"/>
    <property type="match status" value="1"/>
</dbReference>
<evidence type="ECO:0000259" key="9">
    <source>
        <dbReference type="PROSITE" id="PS50195"/>
    </source>
</evidence>
<feature type="compositionally biased region" description="Pro residues" evidence="7">
    <location>
        <begin position="74"/>
        <end position="83"/>
    </location>
</feature>
<feature type="compositionally biased region" description="Basic and acidic residues" evidence="7">
    <location>
        <begin position="125"/>
        <end position="137"/>
    </location>
</feature>
<dbReference type="CDD" id="cd06862">
    <property type="entry name" value="PX_SNX9_18_like"/>
    <property type="match status" value="1"/>
</dbReference>
<dbReference type="SUPFAM" id="SSF64268">
    <property type="entry name" value="PX domain"/>
    <property type="match status" value="1"/>
</dbReference>
<dbReference type="InterPro" id="IPR001452">
    <property type="entry name" value="SH3_domain"/>
</dbReference>
<evidence type="ECO:0000256" key="6">
    <source>
        <dbReference type="PROSITE-ProRule" id="PRU00192"/>
    </source>
</evidence>
<comment type="caution">
    <text evidence="10">The sequence shown here is derived from an EMBL/GenBank/DDBJ whole genome shotgun (WGS) entry which is preliminary data.</text>
</comment>
<dbReference type="GO" id="GO:0097320">
    <property type="term" value="P:plasma membrane tubulation"/>
    <property type="evidence" value="ECO:0007669"/>
    <property type="project" value="TreeGrafter"/>
</dbReference>
<dbReference type="Pfam" id="PF00787">
    <property type="entry name" value="PX"/>
    <property type="match status" value="1"/>
</dbReference>
<dbReference type="InterPro" id="IPR036028">
    <property type="entry name" value="SH3-like_dom_sf"/>
</dbReference>
<dbReference type="Proteomes" id="UP001209878">
    <property type="component" value="Unassembled WGS sequence"/>
</dbReference>
<feature type="compositionally biased region" description="Polar residues" evidence="7">
    <location>
        <begin position="156"/>
        <end position="165"/>
    </location>
</feature>
<dbReference type="GO" id="GO:0030659">
    <property type="term" value="C:cytoplasmic vesicle membrane"/>
    <property type="evidence" value="ECO:0007669"/>
    <property type="project" value="UniProtKB-SubCell"/>
</dbReference>
<dbReference type="InterPro" id="IPR001683">
    <property type="entry name" value="PX_dom"/>
</dbReference>
<dbReference type="GO" id="GO:0016197">
    <property type="term" value="P:endosomal transport"/>
    <property type="evidence" value="ECO:0007669"/>
    <property type="project" value="TreeGrafter"/>
</dbReference>
<dbReference type="Pfam" id="PF10456">
    <property type="entry name" value="BAR_3_WASP_bdg"/>
    <property type="match status" value="1"/>
</dbReference>
<keyword evidence="4" id="KW-0472">Membrane</keyword>
<comment type="subcellular location">
    <subcellularLocation>
        <location evidence="1">Cytoplasmic vesicle membrane</location>
    </subcellularLocation>
</comment>
<feature type="domain" description="PX" evidence="9">
    <location>
        <begin position="240"/>
        <end position="349"/>
    </location>
</feature>
<proteinExistence type="inferred from homology"/>